<comment type="caution">
    <text evidence="3">The sequence shown here is derived from an EMBL/GenBank/DDBJ whole genome shotgun (WGS) entry which is preliminary data.</text>
</comment>
<dbReference type="GO" id="GO:0030488">
    <property type="term" value="P:tRNA methylation"/>
    <property type="evidence" value="ECO:0007669"/>
    <property type="project" value="TreeGrafter"/>
</dbReference>
<feature type="domain" description="G" evidence="2">
    <location>
        <begin position="274"/>
        <end position="371"/>
    </location>
</feature>
<gene>
    <name evidence="3" type="ORF">I7X43_14030</name>
</gene>
<dbReference type="GO" id="GO:0005737">
    <property type="term" value="C:cytoplasm"/>
    <property type="evidence" value="ECO:0007669"/>
    <property type="project" value="TreeGrafter"/>
</dbReference>
<protein>
    <submittedName>
        <fullName evidence="3">GTPase domain-containing protein</fullName>
    </submittedName>
</protein>
<dbReference type="Pfam" id="PF01926">
    <property type="entry name" value="MMR_HSR1"/>
    <property type="match status" value="1"/>
</dbReference>
<evidence type="ECO:0000259" key="2">
    <source>
        <dbReference type="Pfam" id="PF01926"/>
    </source>
</evidence>
<keyword evidence="1" id="KW-0472">Membrane</keyword>
<feature type="transmembrane region" description="Helical" evidence="1">
    <location>
        <begin position="39"/>
        <end position="57"/>
    </location>
</feature>
<dbReference type="AlphaFoldDB" id="A0A931IXZ0"/>
<organism evidence="3 4">
    <name type="scientific">Inhella gelatinilytica</name>
    <dbReference type="NCBI Taxonomy" id="2795030"/>
    <lineage>
        <taxon>Bacteria</taxon>
        <taxon>Pseudomonadati</taxon>
        <taxon>Pseudomonadota</taxon>
        <taxon>Betaproteobacteria</taxon>
        <taxon>Burkholderiales</taxon>
        <taxon>Sphaerotilaceae</taxon>
        <taxon>Inhella</taxon>
    </lineage>
</organism>
<reference evidence="3" key="1">
    <citation type="submission" date="2020-12" db="EMBL/GenBank/DDBJ databases">
        <title>The genome sequence of Inhella sp. 4Y17.</title>
        <authorList>
            <person name="Liu Y."/>
        </authorList>
    </citation>
    <scope>NUCLEOTIDE SEQUENCE</scope>
    <source>
        <strain evidence="3">4Y10</strain>
    </source>
</reference>
<evidence type="ECO:0000256" key="1">
    <source>
        <dbReference type="SAM" id="Phobius"/>
    </source>
</evidence>
<dbReference type="PANTHER" id="PTHR42714">
    <property type="entry name" value="TRNA MODIFICATION GTPASE GTPBP3"/>
    <property type="match status" value="1"/>
</dbReference>
<evidence type="ECO:0000313" key="3">
    <source>
        <dbReference type="EMBL" id="MBH9553962.1"/>
    </source>
</evidence>
<keyword evidence="1" id="KW-1133">Transmembrane helix</keyword>
<sequence>MNMVWRTYWRQLLPIAVALLSVLFLAVPGVLYLIEQGWFVWWALGFGVLALAVLAVLKRFPVPQMTAADHERERAQGDVGWNPAEAEAWEQVVRLGDSVASTPPMSVNAARELAEETLITVATALHPNKQFAAAHFTVPDVLLALETGARELRTQIVQKVPGAEVIKISHLQGLQAAHEKYGAGLKALVAAYRMFRIYANPAGGAVAEFKSFFQDKALASGTEQIYGRICRELVLELGRLAIDLYGGRLRVDVAELKQSVLDAAPDEPESVPVRILVAGQVNAGKSSLVNALAQDVLAAVSELPATPGETEYRSKASDRPDVILIDTQGLDDSADGLDKWSRLAQTSDLILWIASAANPAREVDRKAMARLHQDFQDGRRPRPKMVLVASHVDHLSPRREWSPPYNVDAPATPKEVNIQAAMSALMGAMNVAEAPCVPVSLRPDAPAYNLETLWAVLEEQLPDAQRVSLRRALDARHTTSLKRVATQVAGATISVGKLFLRPESKKG</sequence>
<accession>A0A931IXZ0</accession>
<evidence type="ECO:0000313" key="4">
    <source>
        <dbReference type="Proteomes" id="UP000620139"/>
    </source>
</evidence>
<keyword evidence="4" id="KW-1185">Reference proteome</keyword>
<feature type="transmembrane region" description="Helical" evidence="1">
    <location>
        <begin position="12"/>
        <end position="33"/>
    </location>
</feature>
<dbReference type="InterPro" id="IPR006073">
    <property type="entry name" value="GTP-bd"/>
</dbReference>
<dbReference type="GO" id="GO:0002098">
    <property type="term" value="P:tRNA wobble uridine modification"/>
    <property type="evidence" value="ECO:0007669"/>
    <property type="project" value="TreeGrafter"/>
</dbReference>
<name>A0A931IXZ0_9BURK</name>
<dbReference type="SUPFAM" id="SSF52540">
    <property type="entry name" value="P-loop containing nucleoside triphosphate hydrolases"/>
    <property type="match status" value="1"/>
</dbReference>
<dbReference type="RefSeq" id="WP_198101583.1">
    <property type="nucleotide sequence ID" value="NZ_JAEDAL010000008.1"/>
</dbReference>
<dbReference type="GO" id="GO:0005525">
    <property type="term" value="F:GTP binding"/>
    <property type="evidence" value="ECO:0007669"/>
    <property type="project" value="InterPro"/>
</dbReference>
<proteinExistence type="predicted"/>
<dbReference type="EMBL" id="JAEDAL010000008">
    <property type="protein sequence ID" value="MBH9553962.1"/>
    <property type="molecule type" value="Genomic_DNA"/>
</dbReference>
<dbReference type="InterPro" id="IPR027417">
    <property type="entry name" value="P-loop_NTPase"/>
</dbReference>
<dbReference type="CDD" id="cd00882">
    <property type="entry name" value="Ras_like_GTPase"/>
    <property type="match status" value="1"/>
</dbReference>
<dbReference type="PANTHER" id="PTHR42714:SF2">
    <property type="entry name" value="TRNA MODIFICATION GTPASE GTPBP3, MITOCHONDRIAL"/>
    <property type="match status" value="1"/>
</dbReference>
<dbReference type="Proteomes" id="UP000620139">
    <property type="component" value="Unassembled WGS sequence"/>
</dbReference>
<dbReference type="Gene3D" id="3.40.50.300">
    <property type="entry name" value="P-loop containing nucleotide triphosphate hydrolases"/>
    <property type="match status" value="1"/>
</dbReference>
<keyword evidence="1" id="KW-0812">Transmembrane</keyword>